<organism evidence="3 4">
    <name type="scientific">Exophiala bonariae</name>
    <dbReference type="NCBI Taxonomy" id="1690606"/>
    <lineage>
        <taxon>Eukaryota</taxon>
        <taxon>Fungi</taxon>
        <taxon>Dikarya</taxon>
        <taxon>Ascomycota</taxon>
        <taxon>Pezizomycotina</taxon>
        <taxon>Eurotiomycetes</taxon>
        <taxon>Chaetothyriomycetidae</taxon>
        <taxon>Chaetothyriales</taxon>
        <taxon>Herpotrichiellaceae</taxon>
        <taxon>Exophiala</taxon>
    </lineage>
</organism>
<protein>
    <recommendedName>
        <fullName evidence="2">Cupin type-2 domain-containing protein</fullName>
    </recommendedName>
</protein>
<dbReference type="SUPFAM" id="SSF51182">
    <property type="entry name" value="RmlC-like cupins"/>
    <property type="match status" value="1"/>
</dbReference>
<name>A0AAV9N6E2_9EURO</name>
<dbReference type="Gene3D" id="2.60.120.10">
    <property type="entry name" value="Jelly Rolls"/>
    <property type="match status" value="1"/>
</dbReference>
<dbReference type="AlphaFoldDB" id="A0AAV9N6E2"/>
<accession>A0AAV9N6E2</accession>
<keyword evidence="4" id="KW-1185">Reference proteome</keyword>
<dbReference type="InterPro" id="IPR011051">
    <property type="entry name" value="RmlC_Cupin_sf"/>
</dbReference>
<feature type="compositionally biased region" description="Polar residues" evidence="1">
    <location>
        <begin position="1"/>
        <end position="12"/>
    </location>
</feature>
<evidence type="ECO:0000313" key="3">
    <source>
        <dbReference type="EMBL" id="KAK5050467.1"/>
    </source>
</evidence>
<dbReference type="PANTHER" id="PTHR36156:SF3">
    <property type="entry name" value="CUPIN 2 CONSERVED BARREL DOMAIN-CONTAINING PROTEIN"/>
    <property type="match status" value="1"/>
</dbReference>
<comment type="caution">
    <text evidence="3">The sequence shown here is derived from an EMBL/GenBank/DDBJ whole genome shotgun (WGS) entry which is preliminary data.</text>
</comment>
<evidence type="ECO:0000313" key="4">
    <source>
        <dbReference type="Proteomes" id="UP001358417"/>
    </source>
</evidence>
<dbReference type="Pfam" id="PF07883">
    <property type="entry name" value="Cupin_2"/>
    <property type="match status" value="1"/>
</dbReference>
<dbReference type="Proteomes" id="UP001358417">
    <property type="component" value="Unassembled WGS sequence"/>
</dbReference>
<dbReference type="RefSeq" id="XP_064705053.1">
    <property type="nucleotide sequence ID" value="XM_064847332.1"/>
</dbReference>
<dbReference type="EMBL" id="JAVRRD010000017">
    <property type="protein sequence ID" value="KAK5050467.1"/>
    <property type="molecule type" value="Genomic_DNA"/>
</dbReference>
<reference evidence="3 4" key="1">
    <citation type="submission" date="2023-08" db="EMBL/GenBank/DDBJ databases">
        <title>Black Yeasts Isolated from many extreme environments.</title>
        <authorList>
            <person name="Coleine C."/>
            <person name="Stajich J.E."/>
            <person name="Selbmann L."/>
        </authorList>
    </citation>
    <scope>NUCLEOTIDE SEQUENCE [LARGE SCALE GENOMIC DNA]</scope>
    <source>
        <strain evidence="3 4">CCFEE 5792</strain>
    </source>
</reference>
<feature type="domain" description="Cupin type-2" evidence="2">
    <location>
        <begin position="96"/>
        <end position="164"/>
    </location>
</feature>
<dbReference type="GeneID" id="89971931"/>
<dbReference type="InterPro" id="IPR047142">
    <property type="entry name" value="OryJ/VirC-like"/>
</dbReference>
<dbReference type="InterPro" id="IPR014710">
    <property type="entry name" value="RmlC-like_jellyroll"/>
</dbReference>
<evidence type="ECO:0000259" key="2">
    <source>
        <dbReference type="Pfam" id="PF07883"/>
    </source>
</evidence>
<feature type="region of interest" description="Disordered" evidence="1">
    <location>
        <begin position="1"/>
        <end position="22"/>
    </location>
</feature>
<evidence type="ECO:0000256" key="1">
    <source>
        <dbReference type="SAM" id="MobiDB-lite"/>
    </source>
</evidence>
<dbReference type="CDD" id="cd02231">
    <property type="entry name" value="cupin_BLL6423-like"/>
    <property type="match status" value="1"/>
</dbReference>
<proteinExistence type="predicted"/>
<gene>
    <name evidence="3" type="ORF">LTR84_003748</name>
</gene>
<dbReference type="PANTHER" id="PTHR36156">
    <property type="entry name" value="SLR2101 PROTEIN"/>
    <property type="match status" value="1"/>
</dbReference>
<dbReference type="InterPro" id="IPR013096">
    <property type="entry name" value="Cupin_2"/>
</dbReference>
<sequence>MSSQQNPQSSGNEHIPSPSRYITTHRPDGKSIFYKGLDATLPAQTIRPDVDFRLVYTSSTFPVKLDDEEDIRTYRSFLEGTKPGLIIKGGTVVRICDYAPGGPPPIMHRTVSLDFGIVLQGEMYAVMDSGERQYLKTGDIVIQRQTNHAWENASKDNAARMLFVLQEADPLTVGSTTLSEDYGEIQGVQPST</sequence>